<sequence>MPKPLKDYTGRCGSCSHFSFYVIDGVLRYRGNCDCANTGYYMHNNRRGSRYMAQHSSYRQASQKACKKYLSMNVAEDAKGRTKHEKDRNKN</sequence>
<proteinExistence type="predicted"/>
<protein>
    <submittedName>
        <fullName evidence="1">Uncharacterized protein</fullName>
    </submittedName>
</protein>
<dbReference type="Proteomes" id="UP000095495">
    <property type="component" value="Unassembled WGS sequence"/>
</dbReference>
<name>A0A173S6W4_9FIRM</name>
<dbReference type="EMBL" id="CYXV01000004">
    <property type="protein sequence ID" value="CUM86073.1"/>
    <property type="molecule type" value="Genomic_DNA"/>
</dbReference>
<reference evidence="1 2" key="1">
    <citation type="submission" date="2015-09" db="EMBL/GenBank/DDBJ databases">
        <authorList>
            <consortium name="Pathogen Informatics"/>
        </authorList>
    </citation>
    <scope>NUCLEOTIDE SEQUENCE [LARGE SCALE GENOMIC DNA]</scope>
    <source>
        <strain evidence="1 2">2789STDY5608863</strain>
    </source>
</reference>
<organism evidence="1 2">
    <name type="scientific">Roseburia faecis</name>
    <dbReference type="NCBI Taxonomy" id="301302"/>
    <lineage>
        <taxon>Bacteria</taxon>
        <taxon>Bacillati</taxon>
        <taxon>Bacillota</taxon>
        <taxon>Clostridia</taxon>
        <taxon>Lachnospirales</taxon>
        <taxon>Lachnospiraceae</taxon>
        <taxon>Roseburia</taxon>
    </lineage>
</organism>
<accession>A0A173S6W4</accession>
<dbReference type="AlphaFoldDB" id="A0A173S6W4"/>
<evidence type="ECO:0000313" key="2">
    <source>
        <dbReference type="Proteomes" id="UP000095495"/>
    </source>
</evidence>
<evidence type="ECO:0000313" key="1">
    <source>
        <dbReference type="EMBL" id="CUM86073.1"/>
    </source>
</evidence>
<gene>
    <name evidence="1" type="ORF">ERS852420_01139</name>
</gene>